<accession>A0A7J9DCZ6</accession>
<evidence type="ECO:0000313" key="2">
    <source>
        <dbReference type="Proteomes" id="UP000593568"/>
    </source>
</evidence>
<dbReference type="AlphaFoldDB" id="A0A7J9DCZ6"/>
<name>A0A7J9DCZ6_9ROSI</name>
<organism evidence="1 2">
    <name type="scientific">Gossypium trilobum</name>
    <dbReference type="NCBI Taxonomy" id="34281"/>
    <lineage>
        <taxon>Eukaryota</taxon>
        <taxon>Viridiplantae</taxon>
        <taxon>Streptophyta</taxon>
        <taxon>Embryophyta</taxon>
        <taxon>Tracheophyta</taxon>
        <taxon>Spermatophyta</taxon>
        <taxon>Magnoliopsida</taxon>
        <taxon>eudicotyledons</taxon>
        <taxon>Gunneridae</taxon>
        <taxon>Pentapetalae</taxon>
        <taxon>rosids</taxon>
        <taxon>malvids</taxon>
        <taxon>Malvales</taxon>
        <taxon>Malvaceae</taxon>
        <taxon>Malvoideae</taxon>
        <taxon>Gossypium</taxon>
    </lineage>
</organism>
<comment type="caution">
    <text evidence="1">The sequence shown here is derived from an EMBL/GenBank/DDBJ whole genome shotgun (WGS) entry which is preliminary data.</text>
</comment>
<proteinExistence type="predicted"/>
<evidence type="ECO:0000313" key="1">
    <source>
        <dbReference type="EMBL" id="MBA0758335.1"/>
    </source>
</evidence>
<keyword evidence="2" id="KW-1185">Reference proteome</keyword>
<gene>
    <name evidence="1" type="ORF">Gotri_021341</name>
</gene>
<dbReference type="EMBL" id="JABEZW010000001">
    <property type="protein sequence ID" value="MBA0758335.1"/>
    <property type="molecule type" value="Genomic_DNA"/>
</dbReference>
<sequence>MVPQSAAWKLDDYHDVC</sequence>
<dbReference type="Proteomes" id="UP000593568">
    <property type="component" value="Unassembled WGS sequence"/>
</dbReference>
<protein>
    <submittedName>
        <fullName evidence="1">Uncharacterized protein</fullName>
    </submittedName>
</protein>
<reference evidence="1 2" key="1">
    <citation type="journal article" date="2019" name="Genome Biol. Evol.">
        <title>Insights into the evolution of the New World diploid cottons (Gossypium, subgenus Houzingenia) based on genome sequencing.</title>
        <authorList>
            <person name="Grover C.E."/>
            <person name="Arick M.A. 2nd"/>
            <person name="Thrash A."/>
            <person name="Conover J.L."/>
            <person name="Sanders W.S."/>
            <person name="Peterson D.G."/>
            <person name="Frelichowski J.E."/>
            <person name="Scheffler J.A."/>
            <person name="Scheffler B.E."/>
            <person name="Wendel J.F."/>
        </authorList>
    </citation>
    <scope>NUCLEOTIDE SEQUENCE [LARGE SCALE GENOMIC DNA]</scope>
    <source>
        <strain evidence="1">8</strain>
        <tissue evidence="1">Leaf</tissue>
    </source>
</reference>